<evidence type="ECO:0000313" key="3">
    <source>
        <dbReference type="EMBL" id="MDT4513152.1"/>
    </source>
</evidence>
<feature type="transmembrane region" description="Helical" evidence="2">
    <location>
        <begin position="29"/>
        <end position="50"/>
    </location>
</feature>
<keyword evidence="2" id="KW-0812">Transmembrane</keyword>
<dbReference type="EMBL" id="JAVSNH010000001">
    <property type="protein sequence ID" value="MDT4513152.1"/>
    <property type="molecule type" value="Genomic_DNA"/>
</dbReference>
<reference evidence="3" key="1">
    <citation type="submission" date="2023-08" db="EMBL/GenBank/DDBJ databases">
        <title>Reintroducing virulent viruses to syntetic microbiomes.</title>
        <authorList>
            <person name="Wilde J."/>
            <person name="Boyes R."/>
            <person name="Robinson A.V."/>
            <person name="Daisley B.A."/>
            <person name="Allen-Vercoe E."/>
        </authorList>
    </citation>
    <scope>NUCLEOTIDE SEQUENCE</scope>
    <source>
        <strain evidence="3">225I_12FAA</strain>
    </source>
</reference>
<evidence type="ECO:0000256" key="1">
    <source>
        <dbReference type="SAM" id="MobiDB-lite"/>
    </source>
</evidence>
<accession>A0AAW8VMR9</accession>
<gene>
    <name evidence="3" type="ORF">RO785_19455</name>
</gene>
<name>A0AAW8VMR9_9BACE</name>
<sequence length="73" mass="8740">MKRRKKRWTTKNTHLKKVKKKEEESEDRMLKIASWIFLALAVLIITIIALNNHVIGYDNFIGRPLEWSRSLFD</sequence>
<protein>
    <submittedName>
        <fullName evidence="3">Uncharacterized protein</fullName>
    </submittedName>
</protein>
<keyword evidence="2" id="KW-0472">Membrane</keyword>
<organism evidence="3 4">
    <name type="scientific">Bacteroides cellulosilyticus</name>
    <dbReference type="NCBI Taxonomy" id="246787"/>
    <lineage>
        <taxon>Bacteria</taxon>
        <taxon>Pseudomonadati</taxon>
        <taxon>Bacteroidota</taxon>
        <taxon>Bacteroidia</taxon>
        <taxon>Bacteroidales</taxon>
        <taxon>Bacteroidaceae</taxon>
        <taxon>Bacteroides</taxon>
    </lineage>
</organism>
<dbReference type="Proteomes" id="UP001266995">
    <property type="component" value="Unassembled WGS sequence"/>
</dbReference>
<evidence type="ECO:0000313" key="4">
    <source>
        <dbReference type="Proteomes" id="UP001266995"/>
    </source>
</evidence>
<proteinExistence type="predicted"/>
<comment type="caution">
    <text evidence="3">The sequence shown here is derived from an EMBL/GenBank/DDBJ whole genome shotgun (WGS) entry which is preliminary data.</text>
</comment>
<dbReference type="AlphaFoldDB" id="A0AAW8VMR9"/>
<keyword evidence="2" id="KW-1133">Transmembrane helix</keyword>
<dbReference type="RefSeq" id="WP_195510777.1">
    <property type="nucleotide sequence ID" value="NZ_JADMQL010000014.1"/>
</dbReference>
<evidence type="ECO:0000256" key="2">
    <source>
        <dbReference type="SAM" id="Phobius"/>
    </source>
</evidence>
<feature type="compositionally biased region" description="Basic residues" evidence="1">
    <location>
        <begin position="1"/>
        <end position="19"/>
    </location>
</feature>
<feature type="region of interest" description="Disordered" evidence="1">
    <location>
        <begin position="1"/>
        <end position="20"/>
    </location>
</feature>